<comment type="similarity">
    <text evidence="2">Belongs to the bacterial solute-binding protein 5 family.</text>
</comment>
<name>A0ABU3B6V9_9GAMM</name>
<dbReference type="InterPro" id="IPR000914">
    <property type="entry name" value="SBP_5_dom"/>
</dbReference>
<dbReference type="Pfam" id="PF00496">
    <property type="entry name" value="SBP_bac_5"/>
    <property type="match status" value="1"/>
</dbReference>
<dbReference type="Proteomes" id="UP001259982">
    <property type="component" value="Unassembled WGS sequence"/>
</dbReference>
<keyword evidence="7" id="KW-1185">Reference proteome</keyword>
<keyword evidence="3" id="KW-0813">Transport</keyword>
<dbReference type="Gene3D" id="3.10.105.10">
    <property type="entry name" value="Dipeptide-binding Protein, Domain 3"/>
    <property type="match status" value="1"/>
</dbReference>
<dbReference type="Gene3D" id="3.40.190.10">
    <property type="entry name" value="Periplasmic binding protein-like II"/>
    <property type="match status" value="1"/>
</dbReference>
<dbReference type="InterPro" id="IPR039424">
    <property type="entry name" value="SBP_5"/>
</dbReference>
<evidence type="ECO:0000256" key="3">
    <source>
        <dbReference type="ARBA" id="ARBA00022448"/>
    </source>
</evidence>
<dbReference type="CDD" id="cd08504">
    <property type="entry name" value="PBP2_OppA"/>
    <property type="match status" value="1"/>
</dbReference>
<evidence type="ECO:0000256" key="4">
    <source>
        <dbReference type="ARBA" id="ARBA00022729"/>
    </source>
</evidence>
<dbReference type="InterPro" id="IPR030678">
    <property type="entry name" value="Peptide/Ni-bd"/>
</dbReference>
<sequence>MRVLLTALGVGLLLAGCGQGGSGESDSFPVKIKPEILDDGTGVLRKGNGAEPGTLDPHKAQGVPAANILRDIYEGLISEEPDGTIEPGGAESWEISEDRKTYTFKLREDAVWSNGEPVRAEDYAYGLRRTVDPATGSVYASILAPIENAEAIIAGDKAPDTLGVTAVDEFKLEIRLKAPTPYFLGLLTHSTTYPLYRPAVEEHGDQFTQPGNAVTNGAYLLKEWVVASEIVLEANPDYWDADNVGVGRVEYYPIENTSSELKRYQAGELDWTGSVPIPQLETVRTHVPDQLKTKPSLSNYYYGLNVTREPFQDSPELRQALSMAIDREVIVEKITRGNEIPAYQWVPPVVSDYQGAKLAYADMPQEQRNARARELYAEAGYGEDNPLTVEIRYNTLEAHKKIASVIASMWQNVLGVDVELVNEEWKVFLQNVSERRVTEVFRAGWVGDYDDPYTFLELLHSDFGINGAGYSNPEYDALLNKASRMPGGEQRQSVLREAEAMLLADHPVIPVFFGTSKALIKPYVKGYVGNPMSHYYSKDFRIEPADDSPAQ</sequence>
<comment type="subcellular location">
    <subcellularLocation>
        <location evidence="1">Cell envelope</location>
    </subcellularLocation>
</comment>
<protein>
    <submittedName>
        <fullName evidence="6">Peptide ABC transporter substrate-binding protein</fullName>
    </submittedName>
</protein>
<dbReference type="Gene3D" id="3.90.76.10">
    <property type="entry name" value="Dipeptide-binding Protein, Domain 1"/>
    <property type="match status" value="1"/>
</dbReference>
<evidence type="ECO:0000259" key="5">
    <source>
        <dbReference type="Pfam" id="PF00496"/>
    </source>
</evidence>
<accession>A0ABU3B6V9</accession>
<evidence type="ECO:0000313" key="7">
    <source>
        <dbReference type="Proteomes" id="UP001259982"/>
    </source>
</evidence>
<reference evidence="6 7" key="1">
    <citation type="submission" date="2023-09" db="EMBL/GenBank/DDBJ databases">
        <authorList>
            <person name="Rey-Velasco X."/>
        </authorList>
    </citation>
    <scope>NUCLEOTIDE SEQUENCE [LARGE SCALE GENOMIC DNA]</scope>
    <source>
        <strain evidence="6 7">P385</strain>
    </source>
</reference>
<evidence type="ECO:0000313" key="6">
    <source>
        <dbReference type="EMBL" id="MDT0618169.1"/>
    </source>
</evidence>
<dbReference type="RefSeq" id="WP_311658248.1">
    <property type="nucleotide sequence ID" value="NZ_JAVRHY010000005.1"/>
</dbReference>
<comment type="caution">
    <text evidence="6">The sequence shown here is derived from an EMBL/GenBank/DDBJ whole genome shotgun (WGS) entry which is preliminary data.</text>
</comment>
<dbReference type="PIRSF" id="PIRSF002741">
    <property type="entry name" value="MppA"/>
    <property type="match status" value="1"/>
</dbReference>
<dbReference type="PROSITE" id="PS51257">
    <property type="entry name" value="PROKAR_LIPOPROTEIN"/>
    <property type="match status" value="1"/>
</dbReference>
<dbReference type="SUPFAM" id="SSF53850">
    <property type="entry name" value="Periplasmic binding protein-like II"/>
    <property type="match status" value="1"/>
</dbReference>
<evidence type="ECO:0000256" key="1">
    <source>
        <dbReference type="ARBA" id="ARBA00004196"/>
    </source>
</evidence>
<feature type="domain" description="Solute-binding protein family 5" evidence="5">
    <location>
        <begin position="85"/>
        <end position="464"/>
    </location>
</feature>
<proteinExistence type="inferred from homology"/>
<dbReference type="PANTHER" id="PTHR30290:SF10">
    <property type="entry name" value="PERIPLASMIC OLIGOPEPTIDE-BINDING PROTEIN-RELATED"/>
    <property type="match status" value="1"/>
</dbReference>
<dbReference type="PANTHER" id="PTHR30290">
    <property type="entry name" value="PERIPLASMIC BINDING COMPONENT OF ABC TRANSPORTER"/>
    <property type="match status" value="1"/>
</dbReference>
<gene>
    <name evidence="6" type="ORF">RM531_06760</name>
</gene>
<organism evidence="6 7">
    <name type="scientific">Spectribacter acetivorans</name>
    <dbReference type="NCBI Taxonomy" id="3075603"/>
    <lineage>
        <taxon>Bacteria</taxon>
        <taxon>Pseudomonadati</taxon>
        <taxon>Pseudomonadota</taxon>
        <taxon>Gammaproteobacteria</taxon>
        <taxon>Salinisphaerales</taxon>
        <taxon>Salinisphaeraceae</taxon>
        <taxon>Spectribacter</taxon>
    </lineage>
</organism>
<dbReference type="EMBL" id="JAVRHY010000005">
    <property type="protein sequence ID" value="MDT0618169.1"/>
    <property type="molecule type" value="Genomic_DNA"/>
</dbReference>
<keyword evidence="4" id="KW-0732">Signal</keyword>
<evidence type="ECO:0000256" key="2">
    <source>
        <dbReference type="ARBA" id="ARBA00005695"/>
    </source>
</evidence>